<keyword evidence="3" id="KW-1185">Reference proteome</keyword>
<feature type="chain" id="PRO_5041293551" evidence="1">
    <location>
        <begin position="27"/>
        <end position="121"/>
    </location>
</feature>
<proteinExistence type="predicted"/>
<feature type="signal peptide" evidence="1">
    <location>
        <begin position="1"/>
        <end position="26"/>
    </location>
</feature>
<reference evidence="2" key="1">
    <citation type="submission" date="2022-03" db="EMBL/GenBank/DDBJ databases">
        <title>A functionally conserved STORR gene fusion in Papaver species that diverged 16.8 million years ago.</title>
        <authorList>
            <person name="Catania T."/>
        </authorList>
    </citation>
    <scope>NUCLEOTIDE SEQUENCE</scope>
    <source>
        <strain evidence="2">S-191538</strain>
    </source>
</reference>
<organism evidence="2 3">
    <name type="scientific">Papaver nudicaule</name>
    <name type="common">Iceland poppy</name>
    <dbReference type="NCBI Taxonomy" id="74823"/>
    <lineage>
        <taxon>Eukaryota</taxon>
        <taxon>Viridiplantae</taxon>
        <taxon>Streptophyta</taxon>
        <taxon>Embryophyta</taxon>
        <taxon>Tracheophyta</taxon>
        <taxon>Spermatophyta</taxon>
        <taxon>Magnoliopsida</taxon>
        <taxon>Ranunculales</taxon>
        <taxon>Papaveraceae</taxon>
        <taxon>Papaveroideae</taxon>
        <taxon>Papaver</taxon>
    </lineage>
</organism>
<evidence type="ECO:0000256" key="1">
    <source>
        <dbReference type="SAM" id="SignalP"/>
    </source>
</evidence>
<dbReference type="AlphaFoldDB" id="A0AA41VGH8"/>
<name>A0AA41VGH8_PAPNU</name>
<protein>
    <submittedName>
        <fullName evidence="2">Uncharacterized protein</fullName>
    </submittedName>
</protein>
<dbReference type="EMBL" id="JAJJMA010216903">
    <property type="protein sequence ID" value="MCL7040826.1"/>
    <property type="molecule type" value="Genomic_DNA"/>
</dbReference>
<comment type="caution">
    <text evidence="2">The sequence shown here is derived from an EMBL/GenBank/DDBJ whole genome shotgun (WGS) entry which is preliminary data.</text>
</comment>
<keyword evidence="1" id="KW-0732">Signal</keyword>
<accession>A0AA41VGH8</accession>
<gene>
    <name evidence="2" type="ORF">MKW94_030866</name>
</gene>
<sequence>MATKQNISTIFFFFALNALQSMNVTAQMHSCFTLYRPHTPWYEGGAICEGALMRWRYSPTDDVEGDCIGWCKSFDASVGISCAQMNVDENQRIYCACYEKCDPHEATQEPNFFLLKKGIVL</sequence>
<dbReference type="Proteomes" id="UP001177140">
    <property type="component" value="Unassembled WGS sequence"/>
</dbReference>
<evidence type="ECO:0000313" key="2">
    <source>
        <dbReference type="EMBL" id="MCL7040826.1"/>
    </source>
</evidence>
<evidence type="ECO:0000313" key="3">
    <source>
        <dbReference type="Proteomes" id="UP001177140"/>
    </source>
</evidence>